<sequence>MKKKFAFLLMGAHYDPARHQADFETENRLTSIRTVRDYPEAQAVIRTLFENGYGAIELCGAFGEEKAQELIRMTQGRVAIGFVTHFPEQDALFAAFFGNGGE</sequence>
<proteinExistence type="predicted"/>
<organism evidence="1 2">
    <name type="scientific">Guopingia tenuis</name>
    <dbReference type="NCBI Taxonomy" id="2763656"/>
    <lineage>
        <taxon>Bacteria</taxon>
        <taxon>Bacillati</taxon>
        <taxon>Bacillota</taxon>
        <taxon>Clostridia</taxon>
        <taxon>Christensenellales</taxon>
        <taxon>Christensenellaceae</taxon>
        <taxon>Guopingia</taxon>
    </lineage>
</organism>
<evidence type="ECO:0000313" key="2">
    <source>
        <dbReference type="Proteomes" id="UP000617951"/>
    </source>
</evidence>
<comment type="caution">
    <text evidence="1">The sequence shown here is derived from an EMBL/GenBank/DDBJ whole genome shotgun (WGS) entry which is preliminary data.</text>
</comment>
<dbReference type="Proteomes" id="UP000617951">
    <property type="component" value="Unassembled WGS sequence"/>
</dbReference>
<gene>
    <name evidence="1" type="ORF">H8693_06970</name>
</gene>
<reference evidence="1" key="1">
    <citation type="submission" date="2020-08" db="EMBL/GenBank/DDBJ databases">
        <title>Genome public.</title>
        <authorList>
            <person name="Liu C."/>
            <person name="Sun Q."/>
        </authorList>
    </citation>
    <scope>NUCLEOTIDE SEQUENCE</scope>
    <source>
        <strain evidence="1">NSJ-63</strain>
    </source>
</reference>
<keyword evidence="2" id="KW-1185">Reference proteome</keyword>
<protein>
    <submittedName>
        <fullName evidence="1">Uncharacterized protein</fullName>
    </submittedName>
</protein>
<dbReference type="EMBL" id="JACRSS010000003">
    <property type="protein sequence ID" value="MBC8538674.1"/>
    <property type="molecule type" value="Genomic_DNA"/>
</dbReference>
<accession>A0A926DJ23</accession>
<dbReference type="RefSeq" id="WP_249280391.1">
    <property type="nucleotide sequence ID" value="NZ_JACRSS010000003.1"/>
</dbReference>
<dbReference type="InterPro" id="IPR045441">
    <property type="entry name" value="DUF6506"/>
</dbReference>
<evidence type="ECO:0000313" key="1">
    <source>
        <dbReference type="EMBL" id="MBC8538674.1"/>
    </source>
</evidence>
<dbReference type="AlphaFoldDB" id="A0A926DJ23"/>
<dbReference type="Pfam" id="PF20116">
    <property type="entry name" value="DUF6506"/>
    <property type="match status" value="1"/>
</dbReference>
<name>A0A926DJ23_9FIRM</name>